<reference evidence="7 8" key="1">
    <citation type="submission" date="2024-02" db="EMBL/GenBank/DDBJ databases">
        <title>A new putative Pannonibacter species isolated from two cases of bloodstream infections in paediatric patients.</title>
        <authorList>
            <person name="Castellana S."/>
            <person name="De Laurentiis V."/>
            <person name="Grassi M."/>
            <person name="De Leonardis F."/>
            <person name="Mosca A."/>
            <person name="De Carlo C."/>
            <person name="Sparapano E."/>
            <person name="Ronga L."/>
            <person name="Santacroce L."/>
            <person name="Chironna M."/>
            <person name="De Robertis A."/>
            <person name="Bianco A."/>
            <person name="Del Sambro L."/>
            <person name="Capozzi L."/>
            <person name="Parisi A."/>
        </authorList>
    </citation>
    <scope>NUCLEOTIDE SEQUENCE [LARGE SCALE GENOMIC DNA]</scope>
    <source>
        <strain evidence="7 8">Pt2</strain>
    </source>
</reference>
<protein>
    <submittedName>
        <fullName evidence="7">ABC transporter ATP-binding protein</fullName>
    </submittedName>
</protein>
<dbReference type="PROSITE" id="PS00211">
    <property type="entry name" value="ABC_TRANSPORTER_1"/>
    <property type="match status" value="1"/>
</dbReference>
<name>A0ABU7ZM87_9HYPH</name>
<dbReference type="Pfam" id="PF00005">
    <property type="entry name" value="ABC_tran"/>
    <property type="match status" value="1"/>
</dbReference>
<evidence type="ECO:0000256" key="3">
    <source>
        <dbReference type="ARBA" id="ARBA00022741"/>
    </source>
</evidence>
<dbReference type="InterPro" id="IPR003439">
    <property type="entry name" value="ABC_transporter-like_ATP-bd"/>
</dbReference>
<dbReference type="InterPro" id="IPR003593">
    <property type="entry name" value="AAA+_ATPase"/>
</dbReference>
<sequence length="307" mass="32786">MTILKISQLTKTFGPLTALAAVSLEVAQGERVALTGHNGAGKTTLMKTVLGLLAPGSGTVTVGGHQPGSQRAREATAYLPENAAFHPALTGREQLGLYLRLRGEPAAKGPALLERVGLAQAMNRRIGTYSKGMRQRVGLAQALIGRPKLMVLDEPTSGLDPVSRQEFYAILDDLAREGTAILHSSHALTEVEARTDRIAILSQGQLMAHDTLAALRLSARLPLRFHLTLAPGQSKAAMAALAERLAEGEMTGEAANSGRRLDLLCPPERKLAVLRAVTELGALLEDVEFIPPSLEDIYTHFSKRSEG</sequence>
<evidence type="ECO:0000256" key="1">
    <source>
        <dbReference type="ARBA" id="ARBA00005417"/>
    </source>
</evidence>
<evidence type="ECO:0000256" key="2">
    <source>
        <dbReference type="ARBA" id="ARBA00022448"/>
    </source>
</evidence>
<keyword evidence="2" id="KW-0813">Transport</keyword>
<keyword evidence="3" id="KW-0547">Nucleotide-binding</keyword>
<comment type="caution">
    <text evidence="7">The sequence shown here is derived from an EMBL/GenBank/DDBJ whole genome shotgun (WGS) entry which is preliminary data.</text>
</comment>
<dbReference type="EMBL" id="JBAKBE010000004">
    <property type="protein sequence ID" value="MEH0096223.1"/>
    <property type="molecule type" value="Genomic_DNA"/>
</dbReference>
<comment type="similarity">
    <text evidence="1">Belongs to the ABC transporter superfamily.</text>
</comment>
<dbReference type="Gene3D" id="3.40.50.300">
    <property type="entry name" value="P-loop containing nucleotide triphosphate hydrolases"/>
    <property type="match status" value="1"/>
</dbReference>
<dbReference type="PROSITE" id="PS50893">
    <property type="entry name" value="ABC_TRANSPORTER_2"/>
    <property type="match status" value="1"/>
</dbReference>
<dbReference type="RefSeq" id="WP_334251140.1">
    <property type="nucleotide sequence ID" value="NZ_JBAKBE010000004.1"/>
</dbReference>
<keyword evidence="4 7" id="KW-0067">ATP-binding</keyword>
<keyword evidence="8" id="KW-1185">Reference proteome</keyword>
<proteinExistence type="inferred from homology"/>
<dbReference type="InterPro" id="IPR027417">
    <property type="entry name" value="P-loop_NTPase"/>
</dbReference>
<evidence type="ECO:0000313" key="7">
    <source>
        <dbReference type="EMBL" id="MEH0096223.1"/>
    </source>
</evidence>
<dbReference type="InterPro" id="IPR017871">
    <property type="entry name" value="ABC_transporter-like_CS"/>
</dbReference>
<dbReference type="GO" id="GO:0005524">
    <property type="term" value="F:ATP binding"/>
    <property type="evidence" value="ECO:0007669"/>
    <property type="project" value="UniProtKB-KW"/>
</dbReference>
<dbReference type="CDD" id="cd03230">
    <property type="entry name" value="ABC_DR_subfamily_A"/>
    <property type="match status" value="1"/>
</dbReference>
<dbReference type="InterPro" id="IPR051782">
    <property type="entry name" value="ABC_Transporter_VariousFunc"/>
</dbReference>
<evidence type="ECO:0000256" key="4">
    <source>
        <dbReference type="ARBA" id="ARBA00022840"/>
    </source>
</evidence>
<dbReference type="SMART" id="SM00382">
    <property type="entry name" value="AAA"/>
    <property type="match status" value="1"/>
</dbReference>
<feature type="domain" description="ABC transporter" evidence="6">
    <location>
        <begin position="4"/>
        <end position="228"/>
    </location>
</feature>
<dbReference type="PANTHER" id="PTHR42939">
    <property type="entry name" value="ABC TRANSPORTER ATP-BINDING PROTEIN ALBC-RELATED"/>
    <property type="match status" value="1"/>
</dbReference>
<evidence type="ECO:0000313" key="8">
    <source>
        <dbReference type="Proteomes" id="UP001380822"/>
    </source>
</evidence>
<dbReference type="SUPFAM" id="SSF52540">
    <property type="entry name" value="P-loop containing nucleoside triphosphate hydrolases"/>
    <property type="match status" value="1"/>
</dbReference>
<evidence type="ECO:0000259" key="6">
    <source>
        <dbReference type="PROSITE" id="PS50893"/>
    </source>
</evidence>
<evidence type="ECO:0000256" key="5">
    <source>
        <dbReference type="SAM" id="SignalP"/>
    </source>
</evidence>
<feature type="signal peptide" evidence="5">
    <location>
        <begin position="1"/>
        <end position="20"/>
    </location>
</feature>
<feature type="chain" id="PRO_5046316664" evidence="5">
    <location>
        <begin position="21"/>
        <end position="307"/>
    </location>
</feature>
<dbReference type="PANTHER" id="PTHR42939:SF1">
    <property type="entry name" value="ABC TRANSPORTER ATP-BINDING PROTEIN ALBC-RELATED"/>
    <property type="match status" value="1"/>
</dbReference>
<gene>
    <name evidence="7" type="ORF">V6L76_08160</name>
</gene>
<organism evidence="7 8">
    <name type="scientific">Pannonibacter anstelovis</name>
    <dbReference type="NCBI Taxonomy" id="3121537"/>
    <lineage>
        <taxon>Bacteria</taxon>
        <taxon>Pseudomonadati</taxon>
        <taxon>Pseudomonadota</taxon>
        <taxon>Alphaproteobacteria</taxon>
        <taxon>Hyphomicrobiales</taxon>
        <taxon>Stappiaceae</taxon>
        <taxon>Pannonibacter</taxon>
    </lineage>
</organism>
<keyword evidence="5" id="KW-0732">Signal</keyword>
<dbReference type="Proteomes" id="UP001380822">
    <property type="component" value="Unassembled WGS sequence"/>
</dbReference>
<accession>A0ABU7ZM87</accession>